<dbReference type="Proteomes" id="UP000266841">
    <property type="component" value="Unassembled WGS sequence"/>
</dbReference>
<name>K0RB03_THAOC</name>
<dbReference type="EMBL" id="AGNL01047909">
    <property type="protein sequence ID" value="EJK46191.1"/>
    <property type="molecule type" value="Genomic_DNA"/>
</dbReference>
<feature type="region of interest" description="Disordered" evidence="1">
    <location>
        <begin position="565"/>
        <end position="685"/>
    </location>
</feature>
<feature type="compositionally biased region" description="Basic and acidic residues" evidence="1">
    <location>
        <begin position="579"/>
        <end position="588"/>
    </location>
</feature>
<reference evidence="2 3" key="1">
    <citation type="journal article" date="2012" name="Genome Biol.">
        <title>Genome and low-iron response of an oceanic diatom adapted to chronic iron limitation.</title>
        <authorList>
            <person name="Lommer M."/>
            <person name="Specht M."/>
            <person name="Roy A.S."/>
            <person name="Kraemer L."/>
            <person name="Andreson R."/>
            <person name="Gutowska M.A."/>
            <person name="Wolf J."/>
            <person name="Bergner S.V."/>
            <person name="Schilhabel M.B."/>
            <person name="Klostermeier U.C."/>
            <person name="Beiko R.G."/>
            <person name="Rosenstiel P."/>
            <person name="Hippler M."/>
            <person name="Laroche J."/>
        </authorList>
    </citation>
    <scope>NUCLEOTIDE SEQUENCE [LARGE SCALE GENOMIC DNA]</scope>
    <source>
        <strain evidence="2 3">CCMP1005</strain>
    </source>
</reference>
<feature type="compositionally biased region" description="Acidic residues" evidence="1">
    <location>
        <begin position="637"/>
        <end position="647"/>
    </location>
</feature>
<feature type="compositionally biased region" description="Acidic residues" evidence="1">
    <location>
        <begin position="350"/>
        <end position="363"/>
    </location>
</feature>
<feature type="compositionally biased region" description="Basic and acidic residues" evidence="1">
    <location>
        <begin position="92"/>
        <end position="103"/>
    </location>
</feature>
<gene>
    <name evidence="2" type="ORF">THAOC_35150</name>
</gene>
<feature type="compositionally biased region" description="Pro residues" evidence="1">
    <location>
        <begin position="119"/>
        <end position="128"/>
    </location>
</feature>
<dbReference type="InterPro" id="IPR011333">
    <property type="entry name" value="SKP1/BTB/POZ_sf"/>
</dbReference>
<dbReference type="OMA" id="FHEPADD"/>
<feature type="compositionally biased region" description="Basic and acidic residues" evidence="1">
    <location>
        <begin position="1"/>
        <end position="10"/>
    </location>
</feature>
<feature type="compositionally biased region" description="Basic and acidic residues" evidence="1">
    <location>
        <begin position="266"/>
        <end position="309"/>
    </location>
</feature>
<feature type="compositionally biased region" description="Gly residues" evidence="1">
    <location>
        <begin position="73"/>
        <end position="83"/>
    </location>
</feature>
<sequence>RRGRGGRESMDGQNDEQANEDAARRIQAEMWAADRAAAAAGDDAGGGENNGGGNERERERRRGRGRKQRGHRGGGQGEGPGGRGRGHRRGGQGRERDTDHEEPPVSDCALLRVRRGPDGPLPGQPHAPPGNHRLHRPRQEPEAGAGLPAVRQVRQRQRPQEEGRALHGGPAEADRRGVPPLPAPRGGQHGRGLGHDEERPDHGAEGEVEGAPRPDRHGKAAARVGQEVLQGPEAAPSQPQPGGARVRRRPRLPGEADGRTGTLPERAGHDRAGQQRPDREEVQVARAEDRRREGRAQEEGGDDELKQPEDGSGLNPQPDDDEGVVEQVDLPIAREPEAGEEGSPYAAKVEDDEDMDDDNDDEEVKVASSASDVPKKPAAPAPAGGGGSGTAPNAVRVPLDHSPQAVKLLLEYCYTNRVQSLGHEAFVKSSRFLNSRDVGTAAAKQSGPVSPFRKHEWPEGGHPTVSLHLALAGIALAEEAHLPRLSLMCEVAASQLVNVKSVVDVLTACSLQQTKTGNRLPMLRKAAMLDCVLGQGPAGVEACYANVHFKKGMEDRRDVVRQLGQEQADNGTDQVAQQRDGRVPDRRGVRPGILPDAHAPQPTEPGDLAQRVPARPAAAQRPEGVEEEELEQRRGEEEEEQAEEEQGVVEKPAPAQTGGRGSGGPLVNDVNHPPDEATEIKLCIE</sequence>
<feature type="compositionally biased region" description="Low complexity" evidence="1">
    <location>
        <begin position="609"/>
        <end position="622"/>
    </location>
</feature>
<keyword evidence="3" id="KW-1185">Reference proteome</keyword>
<feature type="non-terminal residue" evidence="2">
    <location>
        <position position="1"/>
    </location>
</feature>
<feature type="compositionally biased region" description="Basic and acidic residues" evidence="1">
    <location>
        <begin position="193"/>
        <end position="218"/>
    </location>
</feature>
<feature type="compositionally biased region" description="Basic residues" evidence="1">
    <location>
        <begin position="61"/>
        <end position="72"/>
    </location>
</feature>
<feature type="compositionally biased region" description="Low complexity" evidence="1">
    <location>
        <begin position="367"/>
        <end position="382"/>
    </location>
</feature>
<feature type="compositionally biased region" description="Gly residues" evidence="1">
    <location>
        <begin position="43"/>
        <end position="53"/>
    </location>
</feature>
<accession>K0RB03</accession>
<proteinExistence type="predicted"/>
<organism evidence="2 3">
    <name type="scientific">Thalassiosira oceanica</name>
    <name type="common">Marine diatom</name>
    <dbReference type="NCBI Taxonomy" id="159749"/>
    <lineage>
        <taxon>Eukaryota</taxon>
        <taxon>Sar</taxon>
        <taxon>Stramenopiles</taxon>
        <taxon>Ochrophyta</taxon>
        <taxon>Bacillariophyta</taxon>
        <taxon>Coscinodiscophyceae</taxon>
        <taxon>Thalassiosirophycidae</taxon>
        <taxon>Thalassiosirales</taxon>
        <taxon>Thalassiosiraceae</taxon>
        <taxon>Thalassiosira</taxon>
    </lineage>
</organism>
<dbReference type="OrthoDB" id="46879at2759"/>
<protein>
    <recommendedName>
        <fullName evidence="4">BTB domain-containing protein</fullName>
    </recommendedName>
</protein>
<evidence type="ECO:0000313" key="2">
    <source>
        <dbReference type="EMBL" id="EJK46191.1"/>
    </source>
</evidence>
<feature type="compositionally biased region" description="Low complexity" evidence="1">
    <location>
        <begin position="33"/>
        <end position="42"/>
    </location>
</feature>
<evidence type="ECO:0000313" key="3">
    <source>
        <dbReference type="Proteomes" id="UP000266841"/>
    </source>
</evidence>
<feature type="compositionally biased region" description="Basic and acidic residues" evidence="1">
    <location>
        <begin position="672"/>
        <end position="685"/>
    </location>
</feature>
<feature type="region of interest" description="Disordered" evidence="1">
    <location>
        <begin position="1"/>
        <end position="397"/>
    </location>
</feature>
<evidence type="ECO:0008006" key="4">
    <source>
        <dbReference type="Google" id="ProtNLM"/>
    </source>
</evidence>
<dbReference type="AlphaFoldDB" id="K0RB03"/>
<comment type="caution">
    <text evidence="2">The sequence shown here is derived from an EMBL/GenBank/DDBJ whole genome shotgun (WGS) entry which is preliminary data.</text>
</comment>
<evidence type="ECO:0000256" key="1">
    <source>
        <dbReference type="SAM" id="MobiDB-lite"/>
    </source>
</evidence>
<dbReference type="eggNOG" id="ENOG502RVQZ">
    <property type="taxonomic scope" value="Eukaryota"/>
</dbReference>
<dbReference type="Gene3D" id="3.30.710.10">
    <property type="entry name" value="Potassium Channel Kv1.1, Chain A"/>
    <property type="match status" value="1"/>
</dbReference>
<feature type="compositionally biased region" description="Polar residues" evidence="1">
    <location>
        <begin position="565"/>
        <end position="576"/>
    </location>
</feature>